<comment type="caution">
    <text evidence="2">The sequence shown here is derived from an EMBL/GenBank/DDBJ whole genome shotgun (WGS) entry which is preliminary data.</text>
</comment>
<feature type="transmembrane region" description="Helical" evidence="1">
    <location>
        <begin position="59"/>
        <end position="82"/>
    </location>
</feature>
<reference evidence="2 3" key="1">
    <citation type="submission" date="2023-12" db="EMBL/GenBank/DDBJ databases">
        <title>Whole-genome sequencing of halo(alkali)philic microorganisms from hypersaline lakes.</title>
        <authorList>
            <person name="Sorokin D.Y."/>
            <person name="Merkel A.Y."/>
            <person name="Messina E."/>
            <person name="Yakimov M."/>
        </authorList>
    </citation>
    <scope>NUCLEOTIDE SEQUENCE [LARGE SCALE GENOMIC DNA]</scope>
    <source>
        <strain evidence="2 3">AB-CW1</strain>
    </source>
</reference>
<proteinExistence type="predicted"/>
<name>A0AAP6MJU4_9GAMM</name>
<keyword evidence="1" id="KW-1133">Transmembrane helix</keyword>
<keyword evidence="3" id="KW-1185">Reference proteome</keyword>
<gene>
    <name evidence="2" type="ORF">VCB98_02450</name>
</gene>
<dbReference type="RefSeq" id="WP_346050126.1">
    <property type="nucleotide sequence ID" value="NZ_JAYGII010000003.1"/>
</dbReference>
<accession>A0AAP6MJU4</accession>
<organism evidence="2 3">
    <name type="scientific">Natronospira elongata</name>
    <dbReference type="NCBI Taxonomy" id="3110268"/>
    <lineage>
        <taxon>Bacteria</taxon>
        <taxon>Pseudomonadati</taxon>
        <taxon>Pseudomonadota</taxon>
        <taxon>Gammaproteobacteria</taxon>
        <taxon>Natronospirales</taxon>
        <taxon>Natronospiraceae</taxon>
        <taxon>Natronospira</taxon>
    </lineage>
</organism>
<keyword evidence="1" id="KW-0472">Membrane</keyword>
<dbReference type="EMBL" id="JAYGII010000003">
    <property type="protein sequence ID" value="MEA5444673.1"/>
    <property type="molecule type" value="Genomic_DNA"/>
</dbReference>
<evidence type="ECO:0000313" key="2">
    <source>
        <dbReference type="EMBL" id="MEA5444673.1"/>
    </source>
</evidence>
<feature type="transmembrane region" description="Helical" evidence="1">
    <location>
        <begin position="94"/>
        <end position="114"/>
    </location>
</feature>
<dbReference type="AlphaFoldDB" id="A0AAP6MJU4"/>
<protein>
    <submittedName>
        <fullName evidence="2">Uncharacterized protein</fullName>
    </submittedName>
</protein>
<evidence type="ECO:0000256" key="1">
    <source>
        <dbReference type="SAM" id="Phobius"/>
    </source>
</evidence>
<sequence length="159" mass="16685">MNRQRLLVPIAWLARWLAATAVTAALGSLVQTQFNMNAIAALGAPVDMWTRVVVSVQDLTGFAPLWGVLVGISLLLAFAVAAGISRLKPDVAGWLYPIGGLAALLTLLGLLHGLLPMTPIAATRSLSGTLLMALPGLVGGWLFLYLKQPSAEQVQSTSS</sequence>
<feature type="transmembrane region" description="Helical" evidence="1">
    <location>
        <begin position="126"/>
        <end position="146"/>
    </location>
</feature>
<dbReference type="Proteomes" id="UP001302316">
    <property type="component" value="Unassembled WGS sequence"/>
</dbReference>
<keyword evidence="1" id="KW-0812">Transmembrane</keyword>
<evidence type="ECO:0000313" key="3">
    <source>
        <dbReference type="Proteomes" id="UP001302316"/>
    </source>
</evidence>